<organism evidence="1">
    <name type="scientific">Rhizophora mucronata</name>
    <name type="common">Asiatic mangrove</name>
    <dbReference type="NCBI Taxonomy" id="61149"/>
    <lineage>
        <taxon>Eukaryota</taxon>
        <taxon>Viridiplantae</taxon>
        <taxon>Streptophyta</taxon>
        <taxon>Embryophyta</taxon>
        <taxon>Tracheophyta</taxon>
        <taxon>Spermatophyta</taxon>
        <taxon>Magnoliopsida</taxon>
        <taxon>eudicotyledons</taxon>
        <taxon>Gunneridae</taxon>
        <taxon>Pentapetalae</taxon>
        <taxon>rosids</taxon>
        <taxon>fabids</taxon>
        <taxon>Malpighiales</taxon>
        <taxon>Rhizophoraceae</taxon>
        <taxon>Rhizophora</taxon>
    </lineage>
</organism>
<accession>A0A2P2Q0B5</accession>
<evidence type="ECO:0000313" key="1">
    <source>
        <dbReference type="EMBL" id="MBX60404.1"/>
    </source>
</evidence>
<sequence>MRSHSKFSLTTLSYVLHFTPIHDTEETISINILAKFLAFITDYGITLEKFSC</sequence>
<proteinExistence type="predicted"/>
<reference evidence="1" key="1">
    <citation type="submission" date="2018-02" db="EMBL/GenBank/DDBJ databases">
        <title>Rhizophora mucronata_Transcriptome.</title>
        <authorList>
            <person name="Meera S.P."/>
            <person name="Sreeshan A."/>
            <person name="Augustine A."/>
        </authorList>
    </citation>
    <scope>NUCLEOTIDE SEQUENCE</scope>
    <source>
        <tissue evidence="1">Leaf</tissue>
    </source>
</reference>
<protein>
    <submittedName>
        <fullName evidence="1">Uncharacterized protein</fullName>
    </submittedName>
</protein>
<dbReference type="EMBL" id="GGEC01079920">
    <property type="protein sequence ID" value="MBX60404.1"/>
    <property type="molecule type" value="Transcribed_RNA"/>
</dbReference>
<dbReference type="AlphaFoldDB" id="A0A2P2Q0B5"/>
<name>A0A2P2Q0B5_RHIMU</name>